<dbReference type="Gene3D" id="3.30.2390.20">
    <property type="entry name" value="Type VII secretion system EccB, repeat 1 domain"/>
    <property type="match status" value="1"/>
</dbReference>
<dbReference type="Pfam" id="PF05108">
    <property type="entry name" value="T7SS_ESX1_EccB"/>
    <property type="match status" value="1"/>
</dbReference>
<protein>
    <submittedName>
        <fullName evidence="3">Type VII secretion protein EccB</fullName>
    </submittedName>
</protein>
<feature type="transmembrane region" description="Helical" evidence="2">
    <location>
        <begin position="40"/>
        <end position="61"/>
    </location>
</feature>
<dbReference type="InterPro" id="IPR044857">
    <property type="entry name" value="T7SS_EccB_R1"/>
</dbReference>
<keyword evidence="2" id="KW-1133">Transmembrane helix</keyword>
<keyword evidence="2" id="KW-0812">Transmembrane</keyword>
<accession>A0A1I1IM06</accession>
<dbReference type="AlphaFoldDB" id="A0A1I1IM06"/>
<sequence length="474" mass="48066">MASRKDLFQSYQSSVRRLVSGLVLREADPARTPLRRMGGAVFGSVMVAALTLAVAGVIGVVRPGGNTTWQTSGQVVVEEETGARFAYLPDADGTQRLHPVPNLASGALLMGTATTVQVSAASLAGVPRGPRLGIPDAPDSMPAPDRLLGAPWTLCSTPPEQGSGDEVPDTQLVVGRSTTSGDPVDQAAVLVRDVEDGSLHLVWAGHQYPVPQEDAVLEGLTYRTQPQVQVGTAWLNAMPAGNALVPEPAEGRGEPSALAGAVVGEVRVVGSGEGAQYYQVTRGGIEEITAVQKDLLLADPSLTSTVYVGRAVEPVPLSAAEANSVPRAELAERTDADPPAQRPEPAAVTSAESTVCASFTGAAQLPEVSVQAEVAGTDIAAATGGVGADGAVLADSVVVAPGGGAVVLAQGSGTATTGGLFLVTDAGVRYPVPDEDTLAVLGYAGVTPVALPSSLVARLPAGPTLDVTDARLPL</sequence>
<organism evidence="3 4">
    <name type="scientific">Klenkia taihuensis</name>
    <dbReference type="NCBI Taxonomy" id="1225127"/>
    <lineage>
        <taxon>Bacteria</taxon>
        <taxon>Bacillati</taxon>
        <taxon>Actinomycetota</taxon>
        <taxon>Actinomycetes</taxon>
        <taxon>Geodermatophilales</taxon>
        <taxon>Geodermatophilaceae</taxon>
        <taxon>Klenkia</taxon>
    </lineage>
</organism>
<dbReference type="RefSeq" id="WP_091554879.1">
    <property type="nucleotide sequence ID" value="NZ_BNAC01000009.1"/>
</dbReference>
<dbReference type="EMBL" id="FOMD01000001">
    <property type="protein sequence ID" value="SFC37276.1"/>
    <property type="molecule type" value="Genomic_DNA"/>
</dbReference>
<reference evidence="4" key="1">
    <citation type="submission" date="2016-10" db="EMBL/GenBank/DDBJ databases">
        <authorList>
            <person name="Varghese N."/>
            <person name="Submissions S."/>
        </authorList>
    </citation>
    <scope>NUCLEOTIDE SEQUENCE [LARGE SCALE GENOMIC DNA]</scope>
    <source>
        <strain evidence="4">DSM 45962</strain>
    </source>
</reference>
<dbReference type="InterPro" id="IPR007795">
    <property type="entry name" value="T7SS_EccB"/>
</dbReference>
<name>A0A1I1IM06_9ACTN</name>
<dbReference type="STRING" id="1225127.SAMN05661030_0807"/>
<evidence type="ECO:0000313" key="4">
    <source>
        <dbReference type="Proteomes" id="UP000199022"/>
    </source>
</evidence>
<dbReference type="GO" id="GO:0005576">
    <property type="term" value="C:extracellular region"/>
    <property type="evidence" value="ECO:0007669"/>
    <property type="project" value="TreeGrafter"/>
</dbReference>
<keyword evidence="4" id="KW-1185">Reference proteome</keyword>
<dbReference type="PANTHER" id="PTHR40765:SF2">
    <property type="entry name" value="ESX-2 SECRETION SYSTEM ATPASE ECCB2"/>
    <property type="match status" value="1"/>
</dbReference>
<evidence type="ECO:0000313" key="3">
    <source>
        <dbReference type="EMBL" id="SFC37276.1"/>
    </source>
</evidence>
<dbReference type="NCBIfam" id="TIGR03919">
    <property type="entry name" value="T7SS_EccB"/>
    <property type="match status" value="1"/>
</dbReference>
<evidence type="ECO:0000256" key="1">
    <source>
        <dbReference type="SAM" id="MobiDB-lite"/>
    </source>
</evidence>
<dbReference type="OrthoDB" id="3847604at2"/>
<evidence type="ECO:0000256" key="2">
    <source>
        <dbReference type="SAM" id="Phobius"/>
    </source>
</evidence>
<gene>
    <name evidence="3" type="ORF">SAMN05661030_0807</name>
</gene>
<dbReference type="PANTHER" id="PTHR40765">
    <property type="entry name" value="ESX-2 SECRETION SYSTEM ATPASE ECCB2"/>
    <property type="match status" value="1"/>
</dbReference>
<keyword evidence="2" id="KW-0472">Membrane</keyword>
<dbReference type="Proteomes" id="UP000199022">
    <property type="component" value="Unassembled WGS sequence"/>
</dbReference>
<proteinExistence type="predicted"/>
<feature type="region of interest" description="Disordered" evidence="1">
    <location>
        <begin position="322"/>
        <end position="349"/>
    </location>
</feature>